<protein>
    <recommendedName>
        <fullName evidence="3">Adenosine deaminase domain-containing protein</fullName>
    </recommendedName>
</protein>
<dbReference type="Proteomes" id="UP000886939">
    <property type="component" value="Unassembled WGS sequence"/>
</dbReference>
<dbReference type="EMBL" id="BPNI01000129">
    <property type="protein sequence ID" value="GJA43137.1"/>
    <property type="molecule type" value="Genomic_DNA"/>
</dbReference>
<dbReference type="AlphaFoldDB" id="A0AAV4YTL3"/>
<dbReference type="InterPro" id="IPR032466">
    <property type="entry name" value="Metal_Hydrolase"/>
</dbReference>
<evidence type="ECO:0008006" key="3">
    <source>
        <dbReference type="Google" id="ProtNLM"/>
    </source>
</evidence>
<sequence length="203" mass="23676">MDNNDEAVRLYLNRHSYLESGQELPLVMVRFSNSWQGRDSLYPEQHGGTPHSQNTVCRVELFNDTDTPAELEFMHALQDYLLDRYESMGLIIEANPTSNVYIARLKQHSEHPIFRWHPPEESVLVPGGEHNRHNLRRGPIRVLVNTDDPGIMPTTLRTEFLLLREAALERGIGRTIAERWLETLRQYGIEQFHRNHLPVFEQV</sequence>
<gene>
    <name evidence="1" type="ORF">KAM343_39330</name>
</gene>
<dbReference type="SUPFAM" id="SSF51556">
    <property type="entry name" value="Metallo-dependent hydrolases"/>
    <property type="match status" value="1"/>
</dbReference>
<dbReference type="Gene3D" id="3.20.20.140">
    <property type="entry name" value="Metal-dependent hydrolases"/>
    <property type="match status" value="1"/>
</dbReference>
<comment type="caution">
    <text evidence="1">The sequence shown here is derived from an EMBL/GenBank/DDBJ whole genome shotgun (WGS) entry which is preliminary data.</text>
</comment>
<reference evidence="1" key="1">
    <citation type="submission" date="2021-07" db="EMBL/GenBank/DDBJ databases">
        <title>Draft genome sequence of carbapenem-resistant Aeromonas spp. in Japan.</title>
        <authorList>
            <person name="Maehana S."/>
            <person name="Suzuki M."/>
            <person name="Kitasato H."/>
        </authorList>
    </citation>
    <scope>NUCLEOTIDE SEQUENCE</scope>
    <source>
        <strain evidence="1">KAM343</strain>
    </source>
</reference>
<proteinExistence type="predicted"/>
<accession>A0AAV4YTL3</accession>
<evidence type="ECO:0000313" key="2">
    <source>
        <dbReference type="Proteomes" id="UP000886939"/>
    </source>
</evidence>
<evidence type="ECO:0000313" key="1">
    <source>
        <dbReference type="EMBL" id="GJA43137.1"/>
    </source>
</evidence>
<organism evidence="1 2">
    <name type="scientific">Aeromonas caviae</name>
    <name type="common">Aeromonas punctata</name>
    <dbReference type="NCBI Taxonomy" id="648"/>
    <lineage>
        <taxon>Bacteria</taxon>
        <taxon>Pseudomonadati</taxon>
        <taxon>Pseudomonadota</taxon>
        <taxon>Gammaproteobacteria</taxon>
        <taxon>Aeromonadales</taxon>
        <taxon>Aeromonadaceae</taxon>
        <taxon>Aeromonas</taxon>
    </lineage>
</organism>
<name>A0AAV4YTL3_AERCA</name>